<accession>A0A6I1EW59</accession>
<evidence type="ECO:0000256" key="8">
    <source>
        <dbReference type="PIRSR" id="PIRSR000077-1"/>
    </source>
</evidence>
<dbReference type="PROSITE" id="PS00194">
    <property type="entry name" value="THIOREDOXIN_1"/>
    <property type="match status" value="1"/>
</dbReference>
<evidence type="ECO:0000256" key="7">
    <source>
        <dbReference type="PIRNR" id="PIRNR000077"/>
    </source>
</evidence>
<feature type="active site" description="Nucleophile" evidence="8">
    <location>
        <position position="34"/>
    </location>
</feature>
<dbReference type="GO" id="GO:0005737">
    <property type="term" value="C:cytoplasm"/>
    <property type="evidence" value="ECO:0007669"/>
    <property type="project" value="TreeGrafter"/>
</dbReference>
<keyword evidence="5 9" id="KW-0676">Redox-active center</keyword>
<reference evidence="11 12" key="1">
    <citation type="submission" date="2019-10" db="EMBL/GenBank/DDBJ databases">
        <title>Genome diversity of Sutterella seckii.</title>
        <authorList>
            <person name="Chaplin A.V."/>
            <person name="Sokolova S.R."/>
            <person name="Mosin K.A."/>
            <person name="Ivanova E.L."/>
            <person name="Kochetkova T.O."/>
            <person name="Goltsov A.Y."/>
            <person name="Trofimov D.Y."/>
            <person name="Efimov B.A."/>
        </authorList>
    </citation>
    <scope>NUCLEOTIDE SEQUENCE [LARGE SCALE GENOMIC DNA]</scope>
    <source>
        <strain evidence="11 12">ASD393</strain>
    </source>
</reference>
<evidence type="ECO:0000256" key="9">
    <source>
        <dbReference type="PIRSR" id="PIRSR000077-4"/>
    </source>
</evidence>
<comment type="caution">
    <text evidence="11">The sequence shown here is derived from an EMBL/GenBank/DDBJ whole genome shotgun (WGS) entry which is preliminary data.</text>
</comment>
<dbReference type="PANTHER" id="PTHR45663:SF11">
    <property type="entry name" value="GEO12009P1"/>
    <property type="match status" value="1"/>
</dbReference>
<gene>
    <name evidence="11" type="primary">trxA</name>
    <name evidence="11" type="ORF">GBM95_00695</name>
</gene>
<dbReference type="SUPFAM" id="SSF52833">
    <property type="entry name" value="Thioredoxin-like"/>
    <property type="match status" value="1"/>
</dbReference>
<dbReference type="Pfam" id="PF00085">
    <property type="entry name" value="Thioredoxin"/>
    <property type="match status" value="1"/>
</dbReference>
<dbReference type="PANTHER" id="PTHR45663">
    <property type="entry name" value="GEO12009P1"/>
    <property type="match status" value="1"/>
</dbReference>
<dbReference type="AlphaFoldDB" id="A0A6I1EW59"/>
<proteinExistence type="inferred from homology"/>
<feature type="site" description="Deprotonates C-terminal active site Cys" evidence="8">
    <location>
        <position position="25"/>
    </location>
</feature>
<dbReference type="InterPro" id="IPR017937">
    <property type="entry name" value="Thioredoxin_CS"/>
</dbReference>
<evidence type="ECO:0000256" key="4">
    <source>
        <dbReference type="ARBA" id="ARBA00023157"/>
    </source>
</evidence>
<dbReference type="FunFam" id="3.40.30.10:FF:000001">
    <property type="entry name" value="Thioredoxin"/>
    <property type="match status" value="1"/>
</dbReference>
<dbReference type="NCBIfam" id="TIGR01068">
    <property type="entry name" value="thioredoxin"/>
    <property type="match status" value="1"/>
</dbReference>
<dbReference type="CDD" id="cd02947">
    <property type="entry name" value="TRX_family"/>
    <property type="match status" value="1"/>
</dbReference>
<feature type="site" description="Contributes to redox potential value" evidence="8">
    <location>
        <position position="32"/>
    </location>
</feature>
<name>A0A6I1EW59_9BURK</name>
<dbReference type="InterPro" id="IPR005746">
    <property type="entry name" value="Thioredoxin"/>
</dbReference>
<dbReference type="GO" id="GO:0015035">
    <property type="term" value="F:protein-disulfide reductase activity"/>
    <property type="evidence" value="ECO:0007669"/>
    <property type="project" value="UniProtKB-UniRule"/>
</dbReference>
<dbReference type="EMBL" id="WEHX01000002">
    <property type="protein sequence ID" value="KAB7663054.1"/>
    <property type="molecule type" value="Genomic_DNA"/>
</dbReference>
<keyword evidence="3" id="KW-0249">Electron transport</keyword>
<protein>
    <recommendedName>
        <fullName evidence="6 7">Thioredoxin</fullName>
    </recommendedName>
</protein>
<feature type="domain" description="Thioredoxin" evidence="10">
    <location>
        <begin position="1"/>
        <end position="106"/>
    </location>
</feature>
<sequence length="106" mass="11709">MSEILHITDADFDKTVNSDTTVFVDFWATWCGPCRMLAPRLEQAAQTFDGRAVIAKYDCDQSSGKAAEYGVRGIPTIIAFKRGEVIDQRTGACDQATLDAFIEKNL</sequence>
<comment type="similarity">
    <text evidence="1 7">Belongs to the thioredoxin family.</text>
</comment>
<dbReference type="OrthoDB" id="9790390at2"/>
<evidence type="ECO:0000259" key="10">
    <source>
        <dbReference type="PROSITE" id="PS51352"/>
    </source>
</evidence>
<dbReference type="Gene3D" id="3.40.30.10">
    <property type="entry name" value="Glutaredoxin"/>
    <property type="match status" value="1"/>
</dbReference>
<evidence type="ECO:0000256" key="3">
    <source>
        <dbReference type="ARBA" id="ARBA00022982"/>
    </source>
</evidence>
<evidence type="ECO:0000256" key="5">
    <source>
        <dbReference type="ARBA" id="ARBA00023284"/>
    </source>
</evidence>
<dbReference type="PROSITE" id="PS51352">
    <property type="entry name" value="THIOREDOXIN_2"/>
    <property type="match status" value="1"/>
</dbReference>
<dbReference type="InterPro" id="IPR013766">
    <property type="entry name" value="Thioredoxin_domain"/>
</dbReference>
<dbReference type="PIRSF" id="PIRSF000077">
    <property type="entry name" value="Thioredoxin"/>
    <property type="match status" value="1"/>
</dbReference>
<evidence type="ECO:0000313" key="12">
    <source>
        <dbReference type="Proteomes" id="UP000430564"/>
    </source>
</evidence>
<evidence type="ECO:0000256" key="1">
    <source>
        <dbReference type="ARBA" id="ARBA00008987"/>
    </source>
</evidence>
<feature type="active site" description="Nucleophile" evidence="8">
    <location>
        <position position="31"/>
    </location>
</feature>
<feature type="site" description="Contributes to redox potential value" evidence="8">
    <location>
        <position position="33"/>
    </location>
</feature>
<evidence type="ECO:0000256" key="2">
    <source>
        <dbReference type="ARBA" id="ARBA00022448"/>
    </source>
</evidence>
<dbReference type="RefSeq" id="WP_152157326.1">
    <property type="nucleotide sequence ID" value="NZ_WEHX01000002.1"/>
</dbReference>
<evidence type="ECO:0000256" key="6">
    <source>
        <dbReference type="NCBIfam" id="TIGR01068"/>
    </source>
</evidence>
<keyword evidence="2" id="KW-0813">Transport</keyword>
<evidence type="ECO:0000313" key="11">
    <source>
        <dbReference type="EMBL" id="KAB7663054.1"/>
    </source>
</evidence>
<dbReference type="Proteomes" id="UP000430564">
    <property type="component" value="Unassembled WGS sequence"/>
</dbReference>
<feature type="disulfide bond" description="Redox-active" evidence="9">
    <location>
        <begin position="31"/>
        <end position="34"/>
    </location>
</feature>
<dbReference type="InterPro" id="IPR036249">
    <property type="entry name" value="Thioredoxin-like_sf"/>
</dbReference>
<dbReference type="PRINTS" id="PR00421">
    <property type="entry name" value="THIOREDOXIN"/>
</dbReference>
<organism evidence="11 12">
    <name type="scientific">Sutterella seckii</name>
    <dbReference type="NCBI Taxonomy" id="1944635"/>
    <lineage>
        <taxon>Bacteria</taxon>
        <taxon>Pseudomonadati</taxon>
        <taxon>Pseudomonadota</taxon>
        <taxon>Betaproteobacteria</taxon>
        <taxon>Burkholderiales</taxon>
        <taxon>Sutterellaceae</taxon>
        <taxon>Sutterella</taxon>
    </lineage>
</organism>
<keyword evidence="4 9" id="KW-1015">Disulfide bond</keyword>